<dbReference type="Pfam" id="PF03349">
    <property type="entry name" value="Toluene_X"/>
    <property type="match status" value="1"/>
</dbReference>
<keyword evidence="10" id="KW-1185">Reference proteome</keyword>
<feature type="chain" id="PRO_5045851784" evidence="8">
    <location>
        <begin position="19"/>
        <end position="502"/>
    </location>
</feature>
<dbReference type="InterPro" id="IPR005017">
    <property type="entry name" value="OMPP1/FadL/TodX"/>
</dbReference>
<dbReference type="Gene3D" id="2.40.160.60">
    <property type="entry name" value="Outer membrane protein transport protein (OMPP1/FadL/TodX)"/>
    <property type="match status" value="1"/>
</dbReference>
<gene>
    <name evidence="9" type="ORF">ACFSTE_14965</name>
</gene>
<dbReference type="PANTHER" id="PTHR35093">
    <property type="entry name" value="OUTER MEMBRANE PROTEIN NMB0088-RELATED"/>
    <property type="match status" value="1"/>
</dbReference>
<proteinExistence type="inferred from homology"/>
<comment type="caution">
    <text evidence="9">The sequence shown here is derived from an EMBL/GenBank/DDBJ whole genome shotgun (WGS) entry which is preliminary data.</text>
</comment>
<dbReference type="EMBL" id="JBHULX010000030">
    <property type="protein sequence ID" value="MFD2592138.1"/>
    <property type="molecule type" value="Genomic_DNA"/>
</dbReference>
<evidence type="ECO:0000256" key="4">
    <source>
        <dbReference type="ARBA" id="ARBA00022692"/>
    </source>
</evidence>
<keyword evidence="4" id="KW-0812">Transmembrane</keyword>
<sequence>MKKLLLFISILSMSIANAQDINDALRYSNDNIKGTARFRAMSGAFGALGGDISSLQINPAASAVFLNSSASLTIGADRIYNEAIYNGIQQDESEKNLNFNQIGAVFVFNNTASGPINKVTFGMAYDQTADNADQFFVSGQSNNSIDQYFLTEAQGLPLDLLTVQNNESVSGLYRYLGQNESYSAQQAFLGFESLIIESDNPDDPNSTAYSSNVASGTFDQDFTYETTGLNGKFSFNGAMQINDKFFLGANISTHFISFDRFTNFREQNQNTGSFINDISFSNKLSTTGAGISFQLGGIAKVSKMVRVGASYQSPTWYNINEETTQRVVTISDTDGRFVVAPDIINVYPEYELRTPGKATGSIALLFGKKGLLSFDYSYKDYSSIKFSSDNRVDYREQNNEISNMLQGASTARLGGEMRHHNWSFRGGMFLEQSPYKNDQILGERKGFSLGTGYNFGKIRLDVAYDYSEQEREEQFYPGSAFQNSAQINSYRNNITVSLNLKI</sequence>
<evidence type="ECO:0000256" key="6">
    <source>
        <dbReference type="ARBA" id="ARBA00023136"/>
    </source>
</evidence>
<evidence type="ECO:0000256" key="7">
    <source>
        <dbReference type="ARBA" id="ARBA00023237"/>
    </source>
</evidence>
<feature type="signal peptide" evidence="8">
    <location>
        <begin position="1"/>
        <end position="18"/>
    </location>
</feature>
<reference evidence="10" key="1">
    <citation type="journal article" date="2019" name="Int. J. Syst. Evol. Microbiol.">
        <title>The Global Catalogue of Microorganisms (GCM) 10K type strain sequencing project: providing services to taxonomists for standard genome sequencing and annotation.</title>
        <authorList>
            <consortium name="The Broad Institute Genomics Platform"/>
            <consortium name="The Broad Institute Genome Sequencing Center for Infectious Disease"/>
            <person name="Wu L."/>
            <person name="Ma J."/>
        </authorList>
    </citation>
    <scope>NUCLEOTIDE SEQUENCE [LARGE SCALE GENOMIC DNA]</scope>
    <source>
        <strain evidence="10">KCTC 42423</strain>
    </source>
</reference>
<evidence type="ECO:0000256" key="1">
    <source>
        <dbReference type="ARBA" id="ARBA00004571"/>
    </source>
</evidence>
<evidence type="ECO:0000256" key="8">
    <source>
        <dbReference type="SAM" id="SignalP"/>
    </source>
</evidence>
<name>A0ABW5NA02_9FLAO</name>
<keyword evidence="3" id="KW-1134">Transmembrane beta strand</keyword>
<comment type="subcellular location">
    <subcellularLocation>
        <location evidence="1">Cell outer membrane</location>
        <topology evidence="1">Multi-pass membrane protein</topology>
    </subcellularLocation>
</comment>
<keyword evidence="6" id="KW-0472">Membrane</keyword>
<keyword evidence="5 8" id="KW-0732">Signal</keyword>
<evidence type="ECO:0000313" key="10">
    <source>
        <dbReference type="Proteomes" id="UP001597459"/>
    </source>
</evidence>
<organism evidence="9 10">
    <name type="scientific">Aquimarina hainanensis</name>
    <dbReference type="NCBI Taxonomy" id="1578017"/>
    <lineage>
        <taxon>Bacteria</taxon>
        <taxon>Pseudomonadati</taxon>
        <taxon>Bacteroidota</taxon>
        <taxon>Flavobacteriia</taxon>
        <taxon>Flavobacteriales</taxon>
        <taxon>Flavobacteriaceae</taxon>
        <taxon>Aquimarina</taxon>
    </lineage>
</organism>
<dbReference type="PANTHER" id="PTHR35093:SF8">
    <property type="entry name" value="OUTER MEMBRANE PROTEIN NMB0088-RELATED"/>
    <property type="match status" value="1"/>
</dbReference>
<evidence type="ECO:0000313" key="9">
    <source>
        <dbReference type="EMBL" id="MFD2592138.1"/>
    </source>
</evidence>
<accession>A0ABW5NA02</accession>
<comment type="similarity">
    <text evidence="2">Belongs to the OmpP1/FadL family.</text>
</comment>
<evidence type="ECO:0000256" key="3">
    <source>
        <dbReference type="ARBA" id="ARBA00022452"/>
    </source>
</evidence>
<dbReference type="Proteomes" id="UP001597459">
    <property type="component" value="Unassembled WGS sequence"/>
</dbReference>
<dbReference type="SUPFAM" id="SSF56935">
    <property type="entry name" value="Porins"/>
    <property type="match status" value="1"/>
</dbReference>
<evidence type="ECO:0000256" key="2">
    <source>
        <dbReference type="ARBA" id="ARBA00008163"/>
    </source>
</evidence>
<dbReference type="RefSeq" id="WP_176027033.1">
    <property type="nucleotide sequence ID" value="NZ_JBHSJV010000001.1"/>
</dbReference>
<protein>
    <submittedName>
        <fullName evidence="9">OmpP1/FadL family transporter</fullName>
    </submittedName>
</protein>
<keyword evidence="7" id="KW-0998">Cell outer membrane</keyword>
<evidence type="ECO:0000256" key="5">
    <source>
        <dbReference type="ARBA" id="ARBA00022729"/>
    </source>
</evidence>